<proteinExistence type="predicted"/>
<dbReference type="EMBL" id="JADBEK010000001">
    <property type="protein sequence ID" value="MBE1587169.1"/>
    <property type="molecule type" value="Genomic_DNA"/>
</dbReference>
<keyword evidence="2" id="KW-1185">Reference proteome</keyword>
<gene>
    <name evidence="1" type="ORF">H4W80_005427</name>
</gene>
<sequence length="52" mass="5438">MRSTTAIEAPSLAMAVAMPRSLAALQQALLDLVLDKELGQITVADVTKRAGT</sequence>
<reference evidence="1 2" key="1">
    <citation type="submission" date="2020-10" db="EMBL/GenBank/DDBJ databases">
        <title>Sequencing the genomes of 1000 actinobacteria strains.</title>
        <authorList>
            <person name="Klenk H.-P."/>
        </authorList>
    </citation>
    <scope>NUCLEOTIDE SEQUENCE [LARGE SCALE GENOMIC DNA]</scope>
    <source>
        <strain evidence="1 2">DSM 43173</strain>
    </source>
</reference>
<organism evidence="1 2">
    <name type="scientific">Nonomuraea angiospora</name>
    <dbReference type="NCBI Taxonomy" id="46172"/>
    <lineage>
        <taxon>Bacteria</taxon>
        <taxon>Bacillati</taxon>
        <taxon>Actinomycetota</taxon>
        <taxon>Actinomycetes</taxon>
        <taxon>Streptosporangiales</taxon>
        <taxon>Streptosporangiaceae</taxon>
        <taxon>Nonomuraea</taxon>
    </lineage>
</organism>
<comment type="caution">
    <text evidence="1">The sequence shown here is derived from an EMBL/GenBank/DDBJ whole genome shotgun (WGS) entry which is preliminary data.</text>
</comment>
<name>A0ABR9M2Q0_9ACTN</name>
<dbReference type="Proteomes" id="UP000633509">
    <property type="component" value="Unassembled WGS sequence"/>
</dbReference>
<protein>
    <submittedName>
        <fullName evidence="1">Uncharacterized protein</fullName>
    </submittedName>
</protein>
<evidence type="ECO:0000313" key="2">
    <source>
        <dbReference type="Proteomes" id="UP000633509"/>
    </source>
</evidence>
<dbReference type="RefSeq" id="WP_225963678.1">
    <property type="nucleotide sequence ID" value="NZ_JADBEK010000001.1"/>
</dbReference>
<evidence type="ECO:0000313" key="1">
    <source>
        <dbReference type="EMBL" id="MBE1587169.1"/>
    </source>
</evidence>
<accession>A0ABR9M2Q0</accession>